<proteinExistence type="predicted"/>
<gene>
    <name evidence="1" type="ORF">BO66DRAFT_435739</name>
</gene>
<evidence type="ECO:0000313" key="1">
    <source>
        <dbReference type="EMBL" id="RAH72832.1"/>
    </source>
</evidence>
<dbReference type="EMBL" id="KZ824941">
    <property type="protein sequence ID" value="RAH72832.1"/>
    <property type="molecule type" value="Genomic_DNA"/>
</dbReference>
<name>A0ACD1HGP6_9EURO</name>
<evidence type="ECO:0000313" key="2">
    <source>
        <dbReference type="Proteomes" id="UP000249661"/>
    </source>
</evidence>
<accession>A0ACD1HGP6</accession>
<reference evidence="1" key="1">
    <citation type="submission" date="2018-02" db="EMBL/GenBank/DDBJ databases">
        <title>The genomes of Aspergillus section Nigri reveals drivers in fungal speciation.</title>
        <authorList>
            <consortium name="DOE Joint Genome Institute"/>
            <person name="Vesth T.C."/>
            <person name="Nybo J."/>
            <person name="Theobald S."/>
            <person name="Brandl J."/>
            <person name="Frisvad J.C."/>
            <person name="Nielsen K.F."/>
            <person name="Lyhne E.K."/>
            <person name="Kogle M.E."/>
            <person name="Kuo A."/>
            <person name="Riley R."/>
            <person name="Clum A."/>
            <person name="Nolan M."/>
            <person name="Lipzen A."/>
            <person name="Salamov A."/>
            <person name="Henrissat B."/>
            <person name="Wiebenga A."/>
            <person name="De vries R.P."/>
            <person name="Grigoriev I.V."/>
            <person name="Mortensen U.H."/>
            <person name="Andersen M.R."/>
            <person name="Baker S.E."/>
        </authorList>
    </citation>
    <scope>NUCLEOTIDE SEQUENCE</scope>
    <source>
        <strain evidence="1">CBS 121060</strain>
    </source>
</reference>
<sequence length="535" mass="53301">MRAAILIFSTITLATATTNKDLGYLRCASSIARTYQTPQSQSQSQSQSQPEAQCTSPSALDCFCNAPFDPSALDQATLDECAGEGVEPENIPAYICDDANVPVSPRKGSVPMVRIGVVEEDAAAAAAADAAETPAPLRGSLPMVRVGDSLGTEDAGASGGVSASASGIASASASASASVIASASASVLGGSHRGSQPMVRVGDLQASSSAAASSSSLATPTAIANAEAEAAVPRRASRPMVRLGGETTTTTMNQPLAHADTNPHAQGPAQTQAGEAESLRARAYSPNLHPDPLLLPEDVLPLPSDDSVLGTAAAGQAPGQAPGQEEKNVPLPLESVVIPDGNVNPDVAAAPSPYTSTSFNTHTQMETQPQPQPQAPQQQQQQQQQETEVLASELTSCACSATATATSGASASATAVHAAAAAAAAATLQTSAATPPTPTSSTSKTTPTTLASASSIPIPTITSSSVKLVTVNPTATATATATDVRGSSAFPSSKQAPGAGEPNAGLFQGGAGALQRRGWGVPGVSCLVGAVVLLL</sequence>
<dbReference type="Proteomes" id="UP000249661">
    <property type="component" value="Unassembled WGS sequence"/>
</dbReference>
<keyword evidence="2" id="KW-1185">Reference proteome</keyword>
<organism evidence="1 2">
    <name type="scientific">Aspergillus aculeatinus CBS 121060</name>
    <dbReference type="NCBI Taxonomy" id="1448322"/>
    <lineage>
        <taxon>Eukaryota</taxon>
        <taxon>Fungi</taxon>
        <taxon>Dikarya</taxon>
        <taxon>Ascomycota</taxon>
        <taxon>Pezizomycotina</taxon>
        <taxon>Eurotiomycetes</taxon>
        <taxon>Eurotiomycetidae</taxon>
        <taxon>Eurotiales</taxon>
        <taxon>Aspergillaceae</taxon>
        <taxon>Aspergillus</taxon>
        <taxon>Aspergillus subgen. Circumdati</taxon>
    </lineage>
</organism>
<protein>
    <submittedName>
        <fullName evidence="1">Uncharacterized protein</fullName>
    </submittedName>
</protein>